<dbReference type="AlphaFoldDB" id="A0A182QE97"/>
<feature type="compositionally biased region" description="Acidic residues" evidence="1">
    <location>
        <begin position="253"/>
        <end position="264"/>
    </location>
</feature>
<name>A0A182QE97_9DIPT</name>
<sequence length="567" mass="64695">MVCKCLNVMLELSLRPYVCHKVIYDSLLTMREVIANLEGEEVRQMMDALVKKFKMLSFHFCRLENVSIMRLVVAIIFEYVFKHEKEQRSDAYARVTDGFDDPSQQLHNMMQWVPETFEIRCRTFLNIIPGKKYYSLAAASAKMGETTITPTTLNEQTAAKAKPHSYNSYDPYDVENMREYDPPQKKNGKKSAKAIKARPGDKENAPLTLNTKRPVAPVSSTPAKRVRRPATKGSLNRKSNCIDEMSSIGSDNDSSDNDSSDSDYEPYSMLSNVHKNDRPRSNKRNGTRKTSSPVVRRQTRMSRNVTTTKSTKVTMKTTIASPAHVSSVQPPASQVPEPKNVPKPASIQWMNDFSFSEDFGNDTEEMPPDSTVNCNRTRNMEPDERQINRLINAIDSSELDAVVPFKPSGLGVSNTSIANVQQMVDRVVNPTIVRLEKDSRDRIVNANETVEYMIQARTDEMREFKVEYDSVQCAIRDTMARIAKLQERAIQIKLDRKSFDEIDNMIMDVERDDTVFLDRMQTERVTLAKKYDEASAKNWHQFKLNLLRRFHGVLFPNEGPNAGRISN</sequence>
<organism evidence="2 3">
    <name type="scientific">Anopheles farauti</name>
    <dbReference type="NCBI Taxonomy" id="69004"/>
    <lineage>
        <taxon>Eukaryota</taxon>
        <taxon>Metazoa</taxon>
        <taxon>Ecdysozoa</taxon>
        <taxon>Arthropoda</taxon>
        <taxon>Hexapoda</taxon>
        <taxon>Insecta</taxon>
        <taxon>Pterygota</taxon>
        <taxon>Neoptera</taxon>
        <taxon>Endopterygota</taxon>
        <taxon>Diptera</taxon>
        <taxon>Nematocera</taxon>
        <taxon>Culicoidea</taxon>
        <taxon>Culicidae</taxon>
        <taxon>Anophelinae</taxon>
        <taxon>Anopheles</taxon>
    </lineage>
</organism>
<reference evidence="3" key="1">
    <citation type="submission" date="2014-01" db="EMBL/GenBank/DDBJ databases">
        <title>The Genome Sequence of Anopheles farauti FAR1 (V2).</title>
        <authorList>
            <consortium name="The Broad Institute Genomics Platform"/>
            <person name="Neafsey D.E."/>
            <person name="Besansky N."/>
            <person name="Howell P."/>
            <person name="Walton C."/>
            <person name="Young S.K."/>
            <person name="Zeng Q."/>
            <person name="Gargeya S."/>
            <person name="Fitzgerald M."/>
            <person name="Haas B."/>
            <person name="Abouelleil A."/>
            <person name="Allen A.W."/>
            <person name="Alvarado L."/>
            <person name="Arachchi H.M."/>
            <person name="Berlin A.M."/>
            <person name="Chapman S.B."/>
            <person name="Gainer-Dewar J."/>
            <person name="Goldberg J."/>
            <person name="Griggs A."/>
            <person name="Gujja S."/>
            <person name="Hansen M."/>
            <person name="Howarth C."/>
            <person name="Imamovic A."/>
            <person name="Ireland A."/>
            <person name="Larimer J."/>
            <person name="McCowan C."/>
            <person name="Murphy C."/>
            <person name="Pearson M."/>
            <person name="Poon T.W."/>
            <person name="Priest M."/>
            <person name="Roberts A."/>
            <person name="Saif S."/>
            <person name="Shea T."/>
            <person name="Sisk P."/>
            <person name="Sykes S."/>
            <person name="Wortman J."/>
            <person name="Nusbaum C."/>
            <person name="Birren B."/>
        </authorList>
    </citation>
    <scope>NUCLEOTIDE SEQUENCE [LARGE SCALE GENOMIC DNA]</scope>
    <source>
        <strain evidence="3">FAR1</strain>
    </source>
</reference>
<evidence type="ECO:0000313" key="3">
    <source>
        <dbReference type="Proteomes" id="UP000075886"/>
    </source>
</evidence>
<feature type="region of interest" description="Disordered" evidence="1">
    <location>
        <begin position="154"/>
        <end position="311"/>
    </location>
</feature>
<evidence type="ECO:0000256" key="1">
    <source>
        <dbReference type="SAM" id="MobiDB-lite"/>
    </source>
</evidence>
<feature type="compositionally biased region" description="Basic and acidic residues" evidence="1">
    <location>
        <begin position="175"/>
        <end position="184"/>
    </location>
</feature>
<proteinExistence type="predicted"/>
<dbReference type="EMBL" id="AXCN02000839">
    <property type="status" value="NOT_ANNOTATED_CDS"/>
    <property type="molecule type" value="Genomic_DNA"/>
</dbReference>
<reference evidence="2" key="2">
    <citation type="submission" date="2020-05" db="UniProtKB">
        <authorList>
            <consortium name="EnsemblMetazoa"/>
        </authorList>
    </citation>
    <scope>IDENTIFICATION</scope>
    <source>
        <strain evidence="2">FAR1</strain>
    </source>
</reference>
<dbReference type="Proteomes" id="UP000075886">
    <property type="component" value="Unassembled WGS sequence"/>
</dbReference>
<feature type="compositionally biased region" description="Basic residues" evidence="1">
    <location>
        <begin position="186"/>
        <end position="196"/>
    </location>
</feature>
<dbReference type="EnsemblMetazoa" id="AFAF008394-RA">
    <property type="protein sequence ID" value="AFAF008394-PA"/>
    <property type="gene ID" value="AFAF008394"/>
</dbReference>
<protein>
    <submittedName>
        <fullName evidence="2">Uncharacterized protein</fullName>
    </submittedName>
</protein>
<evidence type="ECO:0000313" key="2">
    <source>
        <dbReference type="EnsemblMetazoa" id="AFAF008394-PA"/>
    </source>
</evidence>
<dbReference type="VEuPathDB" id="VectorBase:AFAF008394"/>
<keyword evidence="3" id="KW-1185">Reference proteome</keyword>
<accession>A0A182QE97</accession>